<keyword evidence="4" id="KW-1185">Reference proteome</keyword>
<evidence type="ECO:0000256" key="1">
    <source>
        <dbReference type="SAM" id="SignalP"/>
    </source>
</evidence>
<feature type="domain" description="DUF4394" evidence="2">
    <location>
        <begin position="52"/>
        <end position="272"/>
    </location>
</feature>
<dbReference type="RefSeq" id="WP_139517058.1">
    <property type="nucleotide sequence ID" value="NZ_CP040896.1"/>
</dbReference>
<dbReference type="AlphaFoldDB" id="A0A5B8A5E9"/>
<dbReference type="KEGG" id="hyj:FHG12_18055"/>
<evidence type="ECO:0000313" key="3">
    <source>
        <dbReference type="EMBL" id="QDA61883.1"/>
    </source>
</evidence>
<organism evidence="3 4">
    <name type="scientific">Hymenobacter jejuensis</name>
    <dbReference type="NCBI Taxonomy" id="2502781"/>
    <lineage>
        <taxon>Bacteria</taxon>
        <taxon>Pseudomonadati</taxon>
        <taxon>Bacteroidota</taxon>
        <taxon>Cytophagia</taxon>
        <taxon>Cytophagales</taxon>
        <taxon>Hymenobacteraceae</taxon>
        <taxon>Hymenobacter</taxon>
    </lineage>
</organism>
<dbReference type="EMBL" id="CP040896">
    <property type="protein sequence ID" value="QDA61883.1"/>
    <property type="molecule type" value="Genomic_DNA"/>
</dbReference>
<proteinExistence type="predicted"/>
<dbReference type="PROSITE" id="PS51257">
    <property type="entry name" value="PROKAR_LIPOPROTEIN"/>
    <property type="match status" value="1"/>
</dbReference>
<dbReference type="OrthoDB" id="531718at2"/>
<dbReference type="Pfam" id="PF14339">
    <property type="entry name" value="DUF4394"/>
    <property type="match status" value="2"/>
</dbReference>
<keyword evidence="1" id="KW-0732">Signal</keyword>
<feature type="domain" description="DUF4394" evidence="2">
    <location>
        <begin position="287"/>
        <end position="505"/>
    </location>
</feature>
<sequence>MKKNTYIAGLCVSALVLSTLAGCDKFEHSPNPNVPQTKLATTFYALAGGTMLDKYSTTNPAQELKSVSISGLQGGETILGIDYRPATGQLYGVGSTSRLYVINPETGAARMIGAGPFTPALAGNMVGFDFNPTVDRIRLVTSTGQNLRLNPETGTVAATDGSINGAAGATLTAVAYENNTAGATATDLFGIDVASDKLYRISPPNDGTLVEVGALKLNVTGNGGFDIDPVTNIGLALFEVNGKATLFTVDVETGKTQTLAKYDKSLMYTGIAIPTQPVAYAVTNANLLVFNPTNPSAAVSKPITGLATGENIVGLDFRPANGQLYAVANSSSNSRLFTINASSGAATAVATLSTPLVGSSFGVDFNPVVDRIRIVSNTGQNLRVNPADGIAIVDGSLNPGSPFVTAAAYENNFAGTTATNLYTIDSQTDKLYLQNPPNAGTQAAIGDLGVNVEASNGFDIGGTSNNAYALLTVGSATRLYVVNKSTGAATASNSYSFSSPVSGFAVGLGF</sequence>
<dbReference type="Proteomes" id="UP000305398">
    <property type="component" value="Chromosome"/>
</dbReference>
<feature type="signal peptide" evidence="1">
    <location>
        <begin position="1"/>
        <end position="21"/>
    </location>
</feature>
<gene>
    <name evidence="3" type="ORF">FHG12_18055</name>
</gene>
<feature type="chain" id="PRO_5022901660" evidence="1">
    <location>
        <begin position="22"/>
        <end position="510"/>
    </location>
</feature>
<reference evidence="3 4" key="1">
    <citation type="submission" date="2019-06" db="EMBL/GenBank/DDBJ databases">
        <authorList>
            <person name="Srinivasan S."/>
        </authorList>
    </citation>
    <scope>NUCLEOTIDE SEQUENCE [LARGE SCALE GENOMIC DNA]</scope>
    <source>
        <strain evidence="3 4">17J68-5</strain>
    </source>
</reference>
<dbReference type="InterPro" id="IPR025507">
    <property type="entry name" value="DUF4394"/>
</dbReference>
<name>A0A5B8A5E9_9BACT</name>
<evidence type="ECO:0000259" key="2">
    <source>
        <dbReference type="Pfam" id="PF14339"/>
    </source>
</evidence>
<dbReference type="SUPFAM" id="SSF82171">
    <property type="entry name" value="DPP6 N-terminal domain-like"/>
    <property type="match status" value="1"/>
</dbReference>
<evidence type="ECO:0000313" key="4">
    <source>
        <dbReference type="Proteomes" id="UP000305398"/>
    </source>
</evidence>
<protein>
    <submittedName>
        <fullName evidence="3">DUF4394 domain-containing protein</fullName>
    </submittedName>
</protein>
<accession>A0A5B8A5E9</accession>